<gene>
    <name evidence="6" type="ORF">GRG538_LOCUS21460</name>
    <name evidence="5" type="ORF">KIK155_LOCUS921</name>
    <name evidence="8" type="ORF">QYT958_LOCUS9383</name>
    <name evidence="7" type="ORF">TOA249_LOCUS4768</name>
</gene>
<keyword evidence="3" id="KW-0378">Hydrolase</keyword>
<evidence type="ECO:0000313" key="6">
    <source>
        <dbReference type="EMBL" id="CAF3575789.1"/>
    </source>
</evidence>
<evidence type="ECO:0000313" key="5">
    <source>
        <dbReference type="EMBL" id="CAF3325195.1"/>
    </source>
</evidence>
<dbReference type="Proteomes" id="UP000663872">
    <property type="component" value="Unassembled WGS sequence"/>
</dbReference>
<dbReference type="EMBL" id="CAJNYV010000025">
    <property type="protein sequence ID" value="CAF3325195.1"/>
    <property type="molecule type" value="Genomic_DNA"/>
</dbReference>
<evidence type="ECO:0000256" key="3">
    <source>
        <dbReference type="ARBA" id="ARBA00022801"/>
    </source>
</evidence>
<dbReference type="Proteomes" id="UP000663838">
    <property type="component" value="Unassembled WGS sequence"/>
</dbReference>
<dbReference type="InterPro" id="IPR050565">
    <property type="entry name" value="LYPA1-2/EST-like"/>
</dbReference>
<accession>A0A817U2P0</accession>
<evidence type="ECO:0000259" key="4">
    <source>
        <dbReference type="Pfam" id="PF02230"/>
    </source>
</evidence>
<dbReference type="GO" id="GO:0005737">
    <property type="term" value="C:cytoplasm"/>
    <property type="evidence" value="ECO:0007669"/>
    <property type="project" value="TreeGrafter"/>
</dbReference>
<evidence type="ECO:0000313" key="7">
    <source>
        <dbReference type="EMBL" id="CAF4517718.1"/>
    </source>
</evidence>
<dbReference type="PANTHER" id="PTHR10655">
    <property type="entry name" value="LYSOPHOSPHOLIPASE-RELATED"/>
    <property type="match status" value="1"/>
</dbReference>
<dbReference type="EC" id="3.1.2.22" evidence="2"/>
<comment type="caution">
    <text evidence="5">The sequence shown here is derived from an EMBL/GenBank/DDBJ whole genome shotgun (WGS) entry which is preliminary data.</text>
</comment>
<dbReference type="Proteomes" id="UP000663865">
    <property type="component" value="Unassembled WGS sequence"/>
</dbReference>
<dbReference type="EMBL" id="CAJOBS010000185">
    <property type="protein sequence ID" value="CAF4517718.1"/>
    <property type="molecule type" value="Genomic_DNA"/>
</dbReference>
<protein>
    <recommendedName>
        <fullName evidence="2">palmitoyl-protein hydrolase</fullName>
        <ecNumber evidence="2">3.1.2.22</ecNumber>
    </recommendedName>
</protein>
<dbReference type="AlphaFoldDB" id="A0A817U2P0"/>
<evidence type="ECO:0000313" key="8">
    <source>
        <dbReference type="EMBL" id="CAF4567169.1"/>
    </source>
</evidence>
<feature type="domain" description="Phospholipase/carboxylesterase/thioesterase" evidence="4">
    <location>
        <begin position="12"/>
        <end position="221"/>
    </location>
</feature>
<dbReference type="SUPFAM" id="SSF53474">
    <property type="entry name" value="alpha/beta-Hydrolases"/>
    <property type="match status" value="1"/>
</dbReference>
<dbReference type="InterPro" id="IPR029058">
    <property type="entry name" value="AB_hydrolase_fold"/>
</dbReference>
<organism evidence="5 9">
    <name type="scientific">Rotaria socialis</name>
    <dbReference type="NCBI Taxonomy" id="392032"/>
    <lineage>
        <taxon>Eukaryota</taxon>
        <taxon>Metazoa</taxon>
        <taxon>Spiralia</taxon>
        <taxon>Gnathifera</taxon>
        <taxon>Rotifera</taxon>
        <taxon>Eurotatoria</taxon>
        <taxon>Bdelloidea</taxon>
        <taxon>Philodinida</taxon>
        <taxon>Philodinidae</taxon>
        <taxon>Rotaria</taxon>
    </lineage>
</organism>
<sequence>MTSSSVTKLIDTAHIIESKGMHRYSIIWFHGFGDSSDGYKDLFTQIQPPNTRIVLPNASKQLVTIEGRQHYLRSWYEHDETSIEKGLQVIESAKELIEQEIQLIDDASLIIIGGFSQGACLSLITALTHTRQQLGGVICCSGQLVLQEKIPQMLSEYARKIPILVLHGKDDNRIKWGDVKVGLELLKKNGIDDNMQVVLKDGVEHTISQRGFQLIIMFISKQFKL</sequence>
<comment type="similarity">
    <text evidence="1">Belongs to the AB hydrolase superfamily. AB hydrolase 2 family.</text>
</comment>
<evidence type="ECO:0000313" key="9">
    <source>
        <dbReference type="Proteomes" id="UP000663865"/>
    </source>
</evidence>
<dbReference type="Pfam" id="PF02230">
    <property type="entry name" value="Abhydrolase_2"/>
    <property type="match status" value="1"/>
</dbReference>
<dbReference type="PANTHER" id="PTHR10655:SF17">
    <property type="entry name" value="LYSOPHOSPHOLIPASE-LIKE PROTEIN 1"/>
    <property type="match status" value="1"/>
</dbReference>
<dbReference type="InterPro" id="IPR003140">
    <property type="entry name" value="PLipase/COase/thioEstase"/>
</dbReference>
<reference evidence="5" key="1">
    <citation type="submission" date="2021-02" db="EMBL/GenBank/DDBJ databases">
        <authorList>
            <person name="Nowell W R."/>
        </authorList>
    </citation>
    <scope>NUCLEOTIDE SEQUENCE</scope>
</reference>
<dbReference type="GO" id="GO:0008474">
    <property type="term" value="F:palmitoyl-(protein) hydrolase activity"/>
    <property type="evidence" value="ECO:0007669"/>
    <property type="project" value="UniProtKB-EC"/>
</dbReference>
<dbReference type="EMBL" id="CAJOBR010000987">
    <property type="protein sequence ID" value="CAF4567169.1"/>
    <property type="molecule type" value="Genomic_DNA"/>
</dbReference>
<dbReference type="EMBL" id="CAJNYT010003556">
    <property type="protein sequence ID" value="CAF3575789.1"/>
    <property type="molecule type" value="Genomic_DNA"/>
</dbReference>
<name>A0A817U2P0_9BILA</name>
<evidence type="ECO:0000256" key="2">
    <source>
        <dbReference type="ARBA" id="ARBA00012423"/>
    </source>
</evidence>
<dbReference type="Proteomes" id="UP000663848">
    <property type="component" value="Unassembled WGS sequence"/>
</dbReference>
<evidence type="ECO:0000256" key="1">
    <source>
        <dbReference type="ARBA" id="ARBA00006499"/>
    </source>
</evidence>
<proteinExistence type="inferred from homology"/>
<dbReference type="GO" id="GO:0052689">
    <property type="term" value="F:carboxylic ester hydrolase activity"/>
    <property type="evidence" value="ECO:0007669"/>
    <property type="project" value="TreeGrafter"/>
</dbReference>
<dbReference type="Gene3D" id="3.40.50.1820">
    <property type="entry name" value="alpha/beta hydrolase"/>
    <property type="match status" value="1"/>
</dbReference>